<keyword evidence="5 8" id="KW-0658">Purine biosynthesis</keyword>
<dbReference type="Pfam" id="PF02769">
    <property type="entry name" value="AIRS_C"/>
    <property type="match status" value="2"/>
</dbReference>
<comment type="similarity">
    <text evidence="8">Belongs to the FGAMS family.</text>
</comment>
<dbReference type="Gene3D" id="3.90.650.10">
    <property type="entry name" value="PurM-like C-terminal domain"/>
    <property type="match status" value="2"/>
</dbReference>
<dbReference type="Proteomes" id="UP000527860">
    <property type="component" value="Unassembled WGS sequence"/>
</dbReference>
<evidence type="ECO:0000313" key="12">
    <source>
        <dbReference type="EMBL" id="KIH69842.1"/>
    </source>
</evidence>
<sequence>MITFTEPTEQDILNEKLYADMGLTDSEYDKVVEILGRQPNYTETGIFSVMWSEHCSYKHSKPFLKQFPTTGDRVLMGPGEGAGVVDIGDNQAVVFKVESHNHPSAVEPYQGAATGVGGIIRDIVSIGARPIGLLNSLRFGELSEPNNRRLLRGVVAGIGGYGNCIGIPTVSGEVEFDPSYDGNPLVNAMCVGTIDHDKIQKGTAKGIGNKVIYVGLKTGRDGIHGATFASEELTDESESKRPSVQIGDPFTGKKLMEATLDAIRQPELVGIQDMGAAGLTSSSAEMAAKGESGIALHLDQVPVREEGITPYEMMLSETQERMLLVVEAGSEDKFLDMFEGYELDAAVIGEVTDTDRLELFFHDEKYADIPVQPLSDEAPVYILEGEAPAQDETPYSYSDQDLNKVFDALIGHPTLGSKRYIYEQYDNQVGANTVQKSGFGSGVVRVEGTDKAIAMAIDGKSRYVYADPLNGGKEAVAQTFRSIISTGALPLAMTDCLNYGSPEKPEIYHQLEASTRGMAEACEMLSTPVVSGNVSLYNESKGTILPTPVIGMVGLIEDVNFMAGVEISAGDAVYLIGETTKSFAGSQIEKLIDNDIRKQTRDIDLELEYARGMDLRGRLINGEVKKIAPVGRGGIAIKLAQLSAFHHLGMEVEIDLDGEDLFAENASRYIVIAPAGLDIRDGKEIGRLTDEGFHIDTHDLTIDRSIDAISNTWEGAIPQCMTSTD</sequence>
<evidence type="ECO:0000259" key="11">
    <source>
        <dbReference type="Pfam" id="PF18072"/>
    </source>
</evidence>
<reference evidence="12 14" key="1">
    <citation type="submission" date="2015-01" db="EMBL/GenBank/DDBJ databases">
        <title>Genome sequences of high lactate-tolerant strain Salinicoccus roseus W12 with industrial interest.</title>
        <authorList>
            <person name="Wang H."/>
            <person name="Yu B."/>
        </authorList>
    </citation>
    <scope>NUCLEOTIDE SEQUENCE [LARGE SCALE GENOMIC DNA]</scope>
    <source>
        <strain evidence="12 14">W12</strain>
    </source>
</reference>
<comment type="function">
    <text evidence="8">Part of the phosphoribosylformylglycinamidine synthase complex involved in the purines biosynthetic pathway. Catalyzes the ATP-dependent conversion of formylglycinamide ribonucleotide (FGAR) and glutamine to yield formylglycinamidine ribonucleotide (FGAM) and glutamate. The FGAM synthase complex is composed of three subunits. PurQ produces an ammonia molecule by converting glutamine to glutamate. PurL transfers the ammonia molecule to FGAR to form FGAM in an ATP-dependent manner. PurS interacts with PurQ and PurL and is thought to assist in the transfer of the ammonia molecule from PurQ to PurL.</text>
</comment>
<evidence type="ECO:0000313" key="14">
    <source>
        <dbReference type="Proteomes" id="UP000031546"/>
    </source>
</evidence>
<dbReference type="FunFam" id="3.30.1330.10:FF:000004">
    <property type="entry name" value="Phosphoribosylformylglycinamidine synthase subunit PurL"/>
    <property type="match status" value="1"/>
</dbReference>
<dbReference type="InterPro" id="IPR041609">
    <property type="entry name" value="PurL_linker"/>
</dbReference>
<feature type="binding site" evidence="8">
    <location>
        <position position="57"/>
    </location>
    <ligand>
        <name>ATP</name>
        <dbReference type="ChEBI" id="CHEBI:30616"/>
    </ligand>
</feature>
<feature type="binding site" evidence="8">
    <location>
        <position position="535"/>
    </location>
    <ligand>
        <name>substrate</name>
    </ligand>
</feature>
<dbReference type="HAMAP" id="MF_00420">
    <property type="entry name" value="PurL_2"/>
    <property type="match status" value="1"/>
</dbReference>
<evidence type="ECO:0000256" key="1">
    <source>
        <dbReference type="ARBA" id="ARBA00022490"/>
    </source>
</evidence>
<keyword evidence="7 8" id="KW-0460">Magnesium</keyword>
<evidence type="ECO:0000256" key="4">
    <source>
        <dbReference type="ARBA" id="ARBA00022741"/>
    </source>
</evidence>
<reference evidence="13" key="3">
    <citation type="submission" date="2020-04" db="EMBL/GenBank/DDBJ databases">
        <authorList>
            <person name="Tanveer F."/>
            <person name="Xie Y."/>
            <person name="Shinwari Z.K."/>
        </authorList>
    </citation>
    <scope>NUCLEOTIDE SEQUENCE</scope>
    <source>
        <strain evidence="13">MOSEL-ME25</strain>
    </source>
</reference>
<dbReference type="GO" id="GO:0005524">
    <property type="term" value="F:ATP binding"/>
    <property type="evidence" value="ECO:0007669"/>
    <property type="project" value="UniProtKB-UniRule"/>
</dbReference>
<comment type="pathway">
    <text evidence="8">Purine metabolism; IMP biosynthesis via de novo pathway; 5-amino-1-(5-phospho-D-ribosyl)imidazole from N(2)-formyl-N(1)-(5-phospho-D-ribosyl)glycinamide: step 1/2.</text>
</comment>
<keyword evidence="15" id="KW-1185">Reference proteome</keyword>
<dbReference type="InterPro" id="IPR036921">
    <property type="entry name" value="PurM-like_N_sf"/>
</dbReference>
<name>A0A0C2E312_9STAP</name>
<feature type="domain" description="PurM-like N-terminal" evidence="9">
    <location>
        <begin position="79"/>
        <end position="194"/>
    </location>
</feature>
<feature type="domain" description="Phosphoribosylformylglycinamidine synthase linker" evidence="11">
    <location>
        <begin position="14"/>
        <end position="58"/>
    </location>
</feature>
<dbReference type="SUPFAM" id="SSF56042">
    <property type="entry name" value="PurM C-terminal domain-like"/>
    <property type="match status" value="2"/>
</dbReference>
<evidence type="ECO:0000256" key="5">
    <source>
        <dbReference type="ARBA" id="ARBA00022755"/>
    </source>
</evidence>
<feature type="binding site" evidence="8">
    <location>
        <position position="495"/>
    </location>
    <ligand>
        <name>ATP</name>
        <dbReference type="ChEBI" id="CHEBI:30616"/>
    </ligand>
</feature>
<feature type="binding site" evidence="8">
    <location>
        <position position="533"/>
    </location>
    <ligand>
        <name>Mg(2+)</name>
        <dbReference type="ChEBI" id="CHEBI:18420"/>
        <label>1</label>
    </ligand>
</feature>
<keyword evidence="1 8" id="KW-0963">Cytoplasm</keyword>
<organism evidence="12 14">
    <name type="scientific">Salinicoccus roseus</name>
    <dbReference type="NCBI Taxonomy" id="45670"/>
    <lineage>
        <taxon>Bacteria</taxon>
        <taxon>Bacillati</taxon>
        <taxon>Bacillota</taxon>
        <taxon>Bacilli</taxon>
        <taxon>Bacillales</taxon>
        <taxon>Staphylococcaceae</taxon>
        <taxon>Salinicoccus</taxon>
    </lineage>
</organism>
<evidence type="ECO:0000256" key="8">
    <source>
        <dbReference type="HAMAP-Rule" id="MF_00420"/>
    </source>
</evidence>
<proteinExistence type="inferred from homology"/>
<dbReference type="InterPro" id="IPR010918">
    <property type="entry name" value="PurM-like_C_dom"/>
</dbReference>
<comment type="subunit">
    <text evidence="8">Monomer. Part of the FGAM synthase complex composed of 1 PurL, 1 PurQ and 2 PurS subunits.</text>
</comment>
<dbReference type="InterPro" id="IPR010074">
    <property type="entry name" value="PRibForGlyAmidine_synth_PurL"/>
</dbReference>
<dbReference type="NCBIfam" id="NF002290">
    <property type="entry name" value="PRK01213.1"/>
    <property type="match status" value="1"/>
</dbReference>
<dbReference type="NCBIfam" id="TIGR01736">
    <property type="entry name" value="FGAM_synth_II"/>
    <property type="match status" value="1"/>
</dbReference>
<keyword evidence="4 8" id="KW-0547">Nucleotide-binding</keyword>
<feature type="binding site" evidence="8">
    <location>
        <begin position="99"/>
        <end position="102"/>
    </location>
    <ligand>
        <name>substrate</name>
    </ligand>
</feature>
<gene>
    <name evidence="8 13" type="primary">purL</name>
    <name evidence="13" type="ORF">F7P68_0001955</name>
    <name evidence="12" type="ORF">SN16_12225</name>
</gene>
<keyword evidence="6 8" id="KW-0067">ATP-binding</keyword>
<dbReference type="EC" id="6.3.5.3" evidence="8"/>
<keyword evidence="3 8" id="KW-0479">Metal-binding</keyword>
<evidence type="ECO:0000256" key="3">
    <source>
        <dbReference type="ARBA" id="ARBA00022723"/>
    </source>
</evidence>
<feature type="domain" description="PurM-like C-terminal" evidence="10">
    <location>
        <begin position="569"/>
        <end position="676"/>
    </location>
</feature>
<keyword evidence="2 8" id="KW-0436">Ligase</keyword>
<dbReference type="AlphaFoldDB" id="A0A0C2E312"/>
<dbReference type="OrthoDB" id="9804441at2"/>
<dbReference type="InterPro" id="IPR036676">
    <property type="entry name" value="PurM-like_C_sf"/>
</dbReference>
<dbReference type="PANTHER" id="PTHR43555:SF1">
    <property type="entry name" value="PHOSPHORIBOSYLFORMYLGLYCINAMIDINE SYNTHASE SUBUNIT PURL"/>
    <property type="match status" value="1"/>
</dbReference>
<dbReference type="UniPathway" id="UPA00074">
    <property type="reaction ID" value="UER00128"/>
</dbReference>
<dbReference type="STRING" id="45670.SN16_12225"/>
<feature type="binding site" evidence="8">
    <location>
        <position position="122"/>
    </location>
    <ligand>
        <name>Mg(2+)</name>
        <dbReference type="ChEBI" id="CHEBI:18420"/>
        <label>2</label>
    </ligand>
</feature>
<dbReference type="SUPFAM" id="SSF55326">
    <property type="entry name" value="PurM N-terminal domain-like"/>
    <property type="match status" value="2"/>
</dbReference>
<protein>
    <recommendedName>
        <fullName evidence="8">Phosphoribosylformylglycinamidine synthase subunit PurL</fullName>
        <shortName evidence="8">FGAM synthase</shortName>
        <ecNumber evidence="8">6.3.5.3</ecNumber>
    </recommendedName>
    <alternativeName>
        <fullName evidence="8">Formylglycinamide ribonucleotide amidotransferase subunit II</fullName>
        <shortName evidence="8">FGAR amidotransferase II</shortName>
        <shortName evidence="8">FGAR-AT II</shortName>
    </alternativeName>
    <alternativeName>
        <fullName evidence="8">Glutamine amidotransferase PurL</fullName>
    </alternativeName>
    <alternativeName>
        <fullName evidence="8">Phosphoribosylformylglycinamidine synthase subunit II</fullName>
    </alternativeName>
</protein>
<reference evidence="13 15" key="4">
    <citation type="submission" date="2022-12" db="EMBL/GenBank/DDBJ databases">
        <title>Genome analysis and biological profiling of marine Salinicoccus roseus MOSEL-ME25.</title>
        <authorList>
            <person name="Mirza F.T."/>
            <person name="Xie Y."/>
            <person name="Shinwari Z.K."/>
        </authorList>
    </citation>
    <scope>NUCLEOTIDE SEQUENCE [LARGE SCALE GENOMIC DNA]</scope>
    <source>
        <strain evidence="13 15">MOSEL-ME25</strain>
    </source>
</reference>
<dbReference type="PANTHER" id="PTHR43555">
    <property type="entry name" value="PHOSPHORIBOSYLFORMYLGLYCINAMIDINE SYNTHASE SUBUNIT PURL"/>
    <property type="match status" value="1"/>
</dbReference>
<feature type="binding site" evidence="8">
    <location>
        <position position="96"/>
    </location>
    <ligand>
        <name>ATP</name>
        <dbReference type="ChEBI" id="CHEBI:30616"/>
    </ligand>
</feature>
<dbReference type="CDD" id="cd02204">
    <property type="entry name" value="PurL_repeat2"/>
    <property type="match status" value="1"/>
</dbReference>
<feature type="domain" description="PurM-like N-terminal" evidence="9">
    <location>
        <begin position="442"/>
        <end position="556"/>
    </location>
</feature>
<dbReference type="CDD" id="cd02203">
    <property type="entry name" value="PurL_repeat1"/>
    <property type="match status" value="1"/>
</dbReference>
<dbReference type="PIRSF" id="PIRSF001587">
    <property type="entry name" value="FGAM_synthase_II"/>
    <property type="match status" value="1"/>
</dbReference>
<dbReference type="RefSeq" id="WP_040106907.1">
    <property type="nucleotide sequence ID" value="NZ_JABEVU030000001.1"/>
</dbReference>
<accession>A0A0C2E312</accession>
<feature type="binding site" evidence="8">
    <location>
        <position position="532"/>
    </location>
    <ligand>
        <name>ATP</name>
        <dbReference type="ChEBI" id="CHEBI:30616"/>
    </ligand>
</feature>
<dbReference type="GO" id="GO:0004642">
    <property type="term" value="F:phosphoribosylformylglycinamidine synthase activity"/>
    <property type="evidence" value="ECO:0007669"/>
    <property type="project" value="UniProtKB-UniRule"/>
</dbReference>
<comment type="subcellular location">
    <subcellularLocation>
        <location evidence="8">Cytoplasm</location>
    </subcellularLocation>
</comment>
<dbReference type="InterPro" id="IPR016188">
    <property type="entry name" value="PurM-like_N"/>
</dbReference>
<dbReference type="Proteomes" id="UP000031546">
    <property type="component" value="Unassembled WGS sequence"/>
</dbReference>
<feature type="binding site" evidence="8">
    <location>
        <position position="98"/>
    </location>
    <ligand>
        <name>Mg(2+)</name>
        <dbReference type="ChEBI" id="CHEBI:18420"/>
        <label>1</label>
    </ligand>
</feature>
<feature type="binding site" evidence="8">
    <location>
        <position position="273"/>
    </location>
    <ligand>
        <name>Mg(2+)</name>
        <dbReference type="ChEBI" id="CHEBI:18420"/>
        <label>2</label>
    </ligand>
</feature>
<evidence type="ECO:0000259" key="9">
    <source>
        <dbReference type="Pfam" id="PF00586"/>
    </source>
</evidence>
<evidence type="ECO:0000256" key="2">
    <source>
        <dbReference type="ARBA" id="ARBA00022598"/>
    </source>
</evidence>
<evidence type="ECO:0000313" key="15">
    <source>
        <dbReference type="Proteomes" id="UP000527860"/>
    </source>
</evidence>
<dbReference type="Gene3D" id="3.30.1330.10">
    <property type="entry name" value="PurM-like, N-terminal domain"/>
    <property type="match status" value="2"/>
</dbReference>
<dbReference type="GO" id="GO:0005737">
    <property type="term" value="C:cytoplasm"/>
    <property type="evidence" value="ECO:0007669"/>
    <property type="project" value="UniProtKB-SubCell"/>
</dbReference>
<evidence type="ECO:0000256" key="7">
    <source>
        <dbReference type="ARBA" id="ARBA00022842"/>
    </source>
</evidence>
<feature type="binding site" evidence="8">
    <location>
        <position position="121"/>
    </location>
    <ligand>
        <name>substrate</name>
    </ligand>
</feature>
<dbReference type="EMBL" id="JXII01000010">
    <property type="protein sequence ID" value="KIH69842.1"/>
    <property type="molecule type" value="Genomic_DNA"/>
</dbReference>
<evidence type="ECO:0000313" key="13">
    <source>
        <dbReference type="EMBL" id="MDB0579304.1"/>
    </source>
</evidence>
<comment type="catalytic activity">
    <reaction evidence="8">
        <text>N(2)-formyl-N(1)-(5-phospho-beta-D-ribosyl)glycinamide + L-glutamine + ATP + H2O = 2-formamido-N(1)-(5-O-phospho-beta-D-ribosyl)acetamidine + L-glutamate + ADP + phosphate + H(+)</text>
        <dbReference type="Rhea" id="RHEA:17129"/>
        <dbReference type="ChEBI" id="CHEBI:15377"/>
        <dbReference type="ChEBI" id="CHEBI:15378"/>
        <dbReference type="ChEBI" id="CHEBI:29985"/>
        <dbReference type="ChEBI" id="CHEBI:30616"/>
        <dbReference type="ChEBI" id="CHEBI:43474"/>
        <dbReference type="ChEBI" id="CHEBI:58359"/>
        <dbReference type="ChEBI" id="CHEBI:147286"/>
        <dbReference type="ChEBI" id="CHEBI:147287"/>
        <dbReference type="ChEBI" id="CHEBI:456216"/>
        <dbReference type="EC" id="6.3.5.3"/>
    </reaction>
</comment>
<dbReference type="Pfam" id="PF00586">
    <property type="entry name" value="AIRS"/>
    <property type="match status" value="2"/>
</dbReference>
<evidence type="ECO:0000259" key="10">
    <source>
        <dbReference type="Pfam" id="PF02769"/>
    </source>
</evidence>
<dbReference type="Pfam" id="PF18072">
    <property type="entry name" value="FGAR-AT_linker"/>
    <property type="match status" value="1"/>
</dbReference>
<dbReference type="GO" id="GO:0000287">
    <property type="term" value="F:magnesium ion binding"/>
    <property type="evidence" value="ECO:0007669"/>
    <property type="project" value="UniProtKB-UniRule"/>
</dbReference>
<feature type="active site" description="Proton acceptor" evidence="8">
    <location>
        <position position="100"/>
    </location>
</feature>
<comment type="caution">
    <text evidence="8">Lacks conserved residue(s) required for the propagation of feature annotation.</text>
</comment>
<dbReference type="GO" id="GO:0006189">
    <property type="term" value="P:'de novo' IMP biosynthetic process"/>
    <property type="evidence" value="ECO:0007669"/>
    <property type="project" value="UniProtKB-UniRule"/>
</dbReference>
<dbReference type="EMBL" id="JABEVU030000001">
    <property type="protein sequence ID" value="MDB0579304.1"/>
    <property type="molecule type" value="Genomic_DNA"/>
</dbReference>
<feature type="domain" description="PurM-like C-terminal" evidence="10">
    <location>
        <begin position="207"/>
        <end position="360"/>
    </location>
</feature>
<feature type="binding site" evidence="8">
    <location>
        <position position="245"/>
    </location>
    <ligand>
        <name>substrate</name>
    </ligand>
</feature>
<comment type="caution">
    <text evidence="12">The sequence shown here is derived from an EMBL/GenBank/DDBJ whole genome shotgun (WGS) entry which is preliminary data.</text>
</comment>
<dbReference type="GeneID" id="77846309"/>
<feature type="active site" evidence="8">
    <location>
        <position position="54"/>
    </location>
</feature>
<reference evidence="15" key="2">
    <citation type="submission" date="2020-04" db="EMBL/GenBank/DDBJ databases">
        <title>Genome analysis and biological profiling of marine Cellulosimicrobium funkei MOSEL-ME6.</title>
        <authorList>
            <person name="Tanveer F."/>
            <person name="Xie Y."/>
            <person name="Shinwari Z.K."/>
        </authorList>
    </citation>
    <scope>NUCLEOTIDE SEQUENCE [LARGE SCALE GENOMIC DNA]</scope>
    <source>
        <strain evidence="15">MOSEL-ME25</strain>
    </source>
</reference>
<evidence type="ECO:0000256" key="6">
    <source>
        <dbReference type="ARBA" id="ARBA00022840"/>
    </source>
</evidence>